<dbReference type="InterPro" id="IPR012341">
    <property type="entry name" value="6hp_glycosidase-like_sf"/>
</dbReference>
<dbReference type="InParanoid" id="A0A330LCJ6"/>
<dbReference type="PANTHER" id="PTHR10569">
    <property type="entry name" value="GLYCOGEN DEBRANCHING ENZYME"/>
    <property type="match status" value="1"/>
</dbReference>
<name>A0A330LCJ6_9BACT</name>
<organism evidence="4 5">
    <name type="scientific">Nitrospira lenta</name>
    <dbReference type="NCBI Taxonomy" id="1436998"/>
    <lineage>
        <taxon>Bacteria</taxon>
        <taxon>Pseudomonadati</taxon>
        <taxon>Nitrospirota</taxon>
        <taxon>Nitrospiria</taxon>
        <taxon>Nitrospirales</taxon>
        <taxon>Nitrospiraceae</taxon>
        <taxon>Nitrospira</taxon>
    </lineage>
</organism>
<dbReference type="SUPFAM" id="SSF48208">
    <property type="entry name" value="Six-hairpin glycosidases"/>
    <property type="match status" value="1"/>
</dbReference>
<feature type="region of interest" description="Disordered" evidence="1">
    <location>
        <begin position="653"/>
        <end position="702"/>
    </location>
</feature>
<proteinExistence type="predicted"/>
<dbReference type="EC" id="2.4.1.25" evidence="4"/>
<dbReference type="InterPro" id="IPR032790">
    <property type="entry name" value="GDE_C"/>
</dbReference>
<dbReference type="Proteomes" id="UP000248168">
    <property type="component" value="Unassembled WGS sequence"/>
</dbReference>
<feature type="domain" description="Glycogen debranching enzyme bacterial and archaeal type N-terminal" evidence="3">
    <location>
        <begin position="18"/>
        <end position="231"/>
    </location>
</feature>
<dbReference type="InterPro" id="IPR006451">
    <property type="entry name" value="Glycogen_debranch_arc"/>
</dbReference>
<reference evidence="5" key="1">
    <citation type="submission" date="2018-04" db="EMBL/GenBank/DDBJ databases">
        <authorList>
            <person name="Lucker S."/>
            <person name="Sakoula D."/>
        </authorList>
    </citation>
    <scope>NUCLEOTIDE SEQUENCE [LARGE SCALE GENOMIC DNA]</scope>
</reference>
<dbReference type="Pfam" id="PF06202">
    <property type="entry name" value="GDE_C"/>
    <property type="match status" value="1"/>
</dbReference>
<evidence type="ECO:0000259" key="2">
    <source>
        <dbReference type="Pfam" id="PF06202"/>
    </source>
</evidence>
<keyword evidence="4" id="KW-0808">Transferase</keyword>
<accession>A0A330LCJ6</accession>
<dbReference type="EMBL" id="OUNR01000012">
    <property type="protein sequence ID" value="SPP64749.1"/>
    <property type="molecule type" value="Genomic_DNA"/>
</dbReference>
<dbReference type="Gene3D" id="1.50.10.10">
    <property type="match status" value="1"/>
</dbReference>
<sequence length="702" mass="78858">MNIDSHDCQSLDRTLSLEWLETNGRGGFSSGTVAGANTRRYHALLLTARKPPSERFVLVNQVEEWLDLDGQSFPLSTNCYSGAIHPSGYLCCTGFTTDPWPTWTFECRNTTIQREVFTVHGRDLVIVRWRLLGKKAQRAMLRVRPKLTGRDYHATHHENGQLSTEASVETGTVTWRPYSTLPPIRAFHTGDYRHAPEWFRQVEFPVEQQRGLDHSEDWWSPGEFALMLASGTVQALAFTSEDVGQINVPALAKRELTRRTSLTQNAPTADSLAGKLWRVTESYLSERGHQQTMIAGYPWFTDWGRDTFISLPGLCLVTGQVEIAWQIIAAFAAHVSEGMIPNRFPDAGEQPEYNTIDASLWFIHAIDRYFTASRDDARVRDTAWPAVKQILDGYRRGTRYGIRMDEDGLITGGIPGSQLTWMDAKVGDWVVTPRHGKPVEIQALWVYALGVGETLARLFGEASYADQCRTDRQRAVATFQQRFWYEQGGYLYDVIDGPEGNDTSLRPNQLYAIALGHDLVPRDRAQQILQLVKKQLITPVGLRTLSPDDPRYRPRYEGGVLERDSAYHQGTVWPFLLGPLVTAWIKSFGRNAKSRTEARRFLNGLDAHLSEGCLGQVSEIFDAEAPHHPRGCFAQAWSVAEPLRSLIDDLGSSVKERQSPARPSAIRQRQVSPSPPVAPKANRSTKAPKKPATKSRSTRSAT</sequence>
<dbReference type="GO" id="GO:0004134">
    <property type="term" value="F:4-alpha-glucanotransferase activity"/>
    <property type="evidence" value="ECO:0007669"/>
    <property type="project" value="UniProtKB-EC"/>
</dbReference>
<dbReference type="OrthoDB" id="9761875at2"/>
<keyword evidence="5" id="KW-1185">Reference proteome</keyword>
<dbReference type="InterPro" id="IPR008928">
    <property type="entry name" value="6-hairpin_glycosidase_sf"/>
</dbReference>
<dbReference type="PANTHER" id="PTHR10569:SF2">
    <property type="entry name" value="GLYCOGEN DEBRANCHING ENZYME"/>
    <property type="match status" value="1"/>
</dbReference>
<evidence type="ECO:0000313" key="5">
    <source>
        <dbReference type="Proteomes" id="UP000248168"/>
    </source>
</evidence>
<evidence type="ECO:0000313" key="4">
    <source>
        <dbReference type="EMBL" id="SPP64749.1"/>
    </source>
</evidence>
<dbReference type="RefSeq" id="WP_121989089.1">
    <property type="nucleotide sequence ID" value="NZ_OUNR01000012.1"/>
</dbReference>
<protein>
    <submittedName>
        <fullName evidence="4">Putative Glycogen debranching enzyme (Archaeal type)</fullName>
        <ecNumber evidence="4">2.4.1.25</ecNumber>
    </submittedName>
</protein>
<feature type="domain" description="Glycogen debranching enzyme C-terminal" evidence="2">
    <location>
        <begin position="283"/>
        <end position="643"/>
    </location>
</feature>
<gene>
    <name evidence="4" type="ORF">NITLEN_20389</name>
</gene>
<dbReference type="InterPro" id="IPR010401">
    <property type="entry name" value="AGL/Gdb1"/>
</dbReference>
<dbReference type="GO" id="GO:0004135">
    <property type="term" value="F:amylo-alpha-1,6-glucosidase activity"/>
    <property type="evidence" value="ECO:0007669"/>
    <property type="project" value="InterPro"/>
</dbReference>
<evidence type="ECO:0000259" key="3">
    <source>
        <dbReference type="Pfam" id="PF12439"/>
    </source>
</evidence>
<dbReference type="FunFam" id="1.50.10.10:FF:000073">
    <property type="entry name" value="Glycogen debranching enzyme, hypothetical (TreX-like)"/>
    <property type="match status" value="1"/>
</dbReference>
<evidence type="ECO:0000256" key="1">
    <source>
        <dbReference type="SAM" id="MobiDB-lite"/>
    </source>
</evidence>
<feature type="compositionally biased region" description="Basic residues" evidence="1">
    <location>
        <begin position="686"/>
        <end position="702"/>
    </location>
</feature>
<dbReference type="NCBIfam" id="TIGR01561">
    <property type="entry name" value="gde_arch"/>
    <property type="match status" value="1"/>
</dbReference>
<dbReference type="GO" id="GO:0005980">
    <property type="term" value="P:glycogen catabolic process"/>
    <property type="evidence" value="ECO:0007669"/>
    <property type="project" value="InterPro"/>
</dbReference>
<dbReference type="InterPro" id="IPR024742">
    <property type="entry name" value="Glycogen_debranch_N"/>
</dbReference>
<keyword evidence="4" id="KW-0328">Glycosyltransferase</keyword>
<dbReference type="Pfam" id="PF12439">
    <property type="entry name" value="GDE_N"/>
    <property type="match status" value="1"/>
</dbReference>
<dbReference type="AlphaFoldDB" id="A0A330LCJ6"/>